<evidence type="ECO:0000256" key="1">
    <source>
        <dbReference type="SAM" id="Coils"/>
    </source>
</evidence>
<feature type="coiled-coil region" evidence="1">
    <location>
        <begin position="562"/>
        <end position="599"/>
    </location>
</feature>
<evidence type="ECO:0000313" key="6">
    <source>
        <dbReference type="Proteomes" id="UP001281761"/>
    </source>
</evidence>
<dbReference type="InterPro" id="IPR011050">
    <property type="entry name" value="Pectin_lyase_fold/virulence"/>
</dbReference>
<evidence type="ECO:0000259" key="4">
    <source>
        <dbReference type="PROSITE" id="PS50011"/>
    </source>
</evidence>
<dbReference type="PROSITE" id="PS50011">
    <property type="entry name" value="PROTEIN_KINASE_DOM"/>
    <property type="match status" value="1"/>
</dbReference>
<sequence>MMSEISDTLLHLLVFLVRCACRSASPTIIHNTNFTSCSGATEERWVELSESNPTSLDASSWTDTFSLSSPIRGVVVNSPSAVEDQSFNPFSLLYRWHPRPDTSIVVSSTGREDHPLCGHQQMPCLTLDKGIALTDMWSVEIVVEGNVDGVLDVTGRQLTVKGSFGTEILGFCGDGQMRFLSSISSKGHGQSNNRTNLICFQESSPNLCHSESITKKQTPIDSSLRFAFRRNQTYLSNLVVHDNSQSPFSSRIVSTAGVESKATVSDLMIDGSSSSLSESAALFAIGGGSLTLSQCSLKPDTTLVSPLILMSGHTLKITDLTLMNVSFGLNPIMLKSVKTATLQNIELSKCSVSTLLQCEHVEHLSILVSAFTGMTQPFESNDNNLCEWSTGLVRLTNTSCTLRSSSFIDLDDGAIWMDNSTMSIEGAIFNDNTPNDKNKNGTFSFSLDGELFIPCDLKLNVFETGKEANLSSCSIEMSSVNPTKWTETELIFTLSQSSVALNTTHAWRGRLEFGDGMTTSESILVKLSLADERKAQLGNTMKWLGPVIGAVLVLFLLLVIVLVVLHRRRKKQKNKNAAEEKEKNEMNEVMEKIEEVEEFGVGRTTRAIHASEDEKSFVVDTTVSGLTEKGLGDDEPTDKTEAAKPVQVLKMSENVEIVHIPKKNSLFNILHGDNQPLIPKDGMKKQLSCALARLSKTELSKQVFVRLSPHWIFFDSNGTPHFKIGDDVPVPTTPPTSNLSRPRHVSSAQTDSISLTNQAVSNLSIVNADIALSPPDNSHSESFFGRSPAVQAAGRQESMRWRAPEVADNKRLMDVTQCAVFSLGIILWEIETGVVPFGEVDATNASRQLCSGMPLEMEGIKNEEFKTLIQNCLKLNPSERPSLESVAEFFMSQSDDQTQQAVHVEKPH</sequence>
<dbReference type="InterPro" id="IPR001245">
    <property type="entry name" value="Ser-Thr/Tyr_kinase_cat_dom"/>
</dbReference>
<dbReference type="SMART" id="SM00220">
    <property type="entry name" value="S_TKc"/>
    <property type="match status" value="1"/>
</dbReference>
<dbReference type="Pfam" id="PF07714">
    <property type="entry name" value="PK_Tyr_Ser-Thr"/>
    <property type="match status" value="1"/>
</dbReference>
<dbReference type="Gene3D" id="1.10.510.10">
    <property type="entry name" value="Transferase(Phosphotransferase) domain 1"/>
    <property type="match status" value="1"/>
</dbReference>
<dbReference type="EMBL" id="JARBJD010000332">
    <property type="protein sequence ID" value="KAK2943719.1"/>
    <property type="molecule type" value="Genomic_DNA"/>
</dbReference>
<evidence type="ECO:0000256" key="2">
    <source>
        <dbReference type="SAM" id="Phobius"/>
    </source>
</evidence>
<evidence type="ECO:0000313" key="5">
    <source>
        <dbReference type="EMBL" id="KAK2943719.1"/>
    </source>
</evidence>
<dbReference type="SUPFAM" id="SSF56112">
    <property type="entry name" value="Protein kinase-like (PK-like)"/>
    <property type="match status" value="1"/>
</dbReference>
<feature type="chain" id="PRO_5047402761" description="Protein kinase domain-containing protein" evidence="3">
    <location>
        <begin position="25"/>
        <end position="908"/>
    </location>
</feature>
<dbReference type="Proteomes" id="UP001281761">
    <property type="component" value="Unassembled WGS sequence"/>
</dbReference>
<keyword evidence="2" id="KW-0472">Membrane</keyword>
<dbReference type="SUPFAM" id="SSF51126">
    <property type="entry name" value="Pectin lyase-like"/>
    <property type="match status" value="1"/>
</dbReference>
<keyword evidence="2" id="KW-0812">Transmembrane</keyword>
<dbReference type="PANTHER" id="PTHR24362">
    <property type="entry name" value="SERINE/THREONINE-PROTEIN KINASE NEK"/>
    <property type="match status" value="1"/>
</dbReference>
<accession>A0ABQ9WX61</accession>
<proteinExistence type="predicted"/>
<comment type="caution">
    <text evidence="5">The sequence shown here is derived from an EMBL/GenBank/DDBJ whole genome shotgun (WGS) entry which is preliminary data.</text>
</comment>
<reference evidence="5 6" key="1">
    <citation type="journal article" date="2022" name="bioRxiv">
        <title>Genomics of Preaxostyla Flagellates Illuminates Evolutionary Transitions and the Path Towards Mitochondrial Loss.</title>
        <authorList>
            <person name="Novak L.V.F."/>
            <person name="Treitli S.C."/>
            <person name="Pyrih J."/>
            <person name="Halakuc P."/>
            <person name="Pipaliya S.V."/>
            <person name="Vacek V."/>
            <person name="Brzon O."/>
            <person name="Soukal P."/>
            <person name="Eme L."/>
            <person name="Dacks J.B."/>
            <person name="Karnkowska A."/>
            <person name="Elias M."/>
            <person name="Hampl V."/>
        </authorList>
    </citation>
    <scope>NUCLEOTIDE SEQUENCE [LARGE SCALE GENOMIC DNA]</scope>
    <source>
        <strain evidence="5">NAU3</strain>
        <tissue evidence="5">Gut</tissue>
    </source>
</reference>
<keyword evidence="6" id="KW-1185">Reference proteome</keyword>
<dbReference type="InterPro" id="IPR011009">
    <property type="entry name" value="Kinase-like_dom_sf"/>
</dbReference>
<dbReference type="InterPro" id="IPR000719">
    <property type="entry name" value="Prot_kinase_dom"/>
</dbReference>
<evidence type="ECO:0000256" key="3">
    <source>
        <dbReference type="SAM" id="SignalP"/>
    </source>
</evidence>
<name>A0ABQ9WX61_9EUKA</name>
<keyword evidence="1" id="KW-0175">Coiled coil</keyword>
<feature type="transmembrane region" description="Helical" evidence="2">
    <location>
        <begin position="543"/>
        <end position="565"/>
    </location>
</feature>
<dbReference type="PANTHER" id="PTHR24362:SF309">
    <property type="entry name" value="PROTEIN KINASE DOMAIN-CONTAINING PROTEIN"/>
    <property type="match status" value="1"/>
</dbReference>
<keyword evidence="2" id="KW-1133">Transmembrane helix</keyword>
<feature type="signal peptide" evidence="3">
    <location>
        <begin position="1"/>
        <end position="24"/>
    </location>
</feature>
<organism evidence="5 6">
    <name type="scientific">Blattamonas nauphoetae</name>
    <dbReference type="NCBI Taxonomy" id="2049346"/>
    <lineage>
        <taxon>Eukaryota</taxon>
        <taxon>Metamonada</taxon>
        <taxon>Preaxostyla</taxon>
        <taxon>Oxymonadida</taxon>
        <taxon>Blattamonas</taxon>
    </lineage>
</organism>
<gene>
    <name evidence="5" type="ORF">BLNAU_21370</name>
</gene>
<feature type="domain" description="Protein kinase" evidence="4">
    <location>
        <begin position="593"/>
        <end position="890"/>
    </location>
</feature>
<protein>
    <recommendedName>
        <fullName evidence="4">Protein kinase domain-containing protein</fullName>
    </recommendedName>
</protein>
<keyword evidence="3" id="KW-0732">Signal</keyword>